<feature type="transmembrane region" description="Helical" evidence="1">
    <location>
        <begin position="49"/>
        <end position="67"/>
    </location>
</feature>
<sequence>MENLHIVFWLLKDIGWCLLWKPLGIVMIFPTLIVAIVIAWRTRHMMAELTHNLAITFWIFANSYWMLTEFLEVDGNKVFGDITFRHLTLIPFLLGVFSLAYYYALWKPKHPDEVEVYDVVNEIAITNPPLVIEEEK</sequence>
<reference evidence="2 3" key="1">
    <citation type="submission" date="2017-11" db="EMBL/GenBank/DDBJ databases">
        <title>Genomic Encyclopedia of Archaeal and Bacterial Type Strains, Phase II (KMG-II): From Individual Species to Whole Genera.</title>
        <authorList>
            <person name="Goeker M."/>
        </authorList>
    </citation>
    <scope>NUCLEOTIDE SEQUENCE [LARGE SCALE GENOMIC DNA]</scope>
    <source>
        <strain evidence="2 3">DSM 28175</strain>
    </source>
</reference>
<keyword evidence="3" id="KW-1185">Reference proteome</keyword>
<keyword evidence="1" id="KW-0472">Membrane</keyword>
<dbReference type="Proteomes" id="UP000242687">
    <property type="component" value="Unassembled WGS sequence"/>
</dbReference>
<accession>A0A2H9VT71</accession>
<dbReference type="AlphaFoldDB" id="A0A2H9VT71"/>
<organism evidence="2 3">
    <name type="scientific">Mucilaginibacter auburnensis</name>
    <dbReference type="NCBI Taxonomy" id="1457233"/>
    <lineage>
        <taxon>Bacteria</taxon>
        <taxon>Pseudomonadati</taxon>
        <taxon>Bacteroidota</taxon>
        <taxon>Sphingobacteriia</taxon>
        <taxon>Sphingobacteriales</taxon>
        <taxon>Sphingobacteriaceae</taxon>
        <taxon>Mucilaginibacter</taxon>
    </lineage>
</organism>
<evidence type="ECO:0000256" key="1">
    <source>
        <dbReference type="SAM" id="Phobius"/>
    </source>
</evidence>
<feature type="transmembrane region" description="Helical" evidence="1">
    <location>
        <begin position="20"/>
        <end position="40"/>
    </location>
</feature>
<evidence type="ECO:0000313" key="2">
    <source>
        <dbReference type="EMBL" id="PJJ83994.1"/>
    </source>
</evidence>
<keyword evidence="1" id="KW-0812">Transmembrane</keyword>
<protein>
    <submittedName>
        <fullName evidence="2">Uncharacterized protein</fullName>
    </submittedName>
</protein>
<name>A0A2H9VT71_9SPHI</name>
<proteinExistence type="predicted"/>
<keyword evidence="1" id="KW-1133">Transmembrane helix</keyword>
<gene>
    <name evidence="2" type="ORF">CLV57_0992</name>
</gene>
<feature type="transmembrane region" description="Helical" evidence="1">
    <location>
        <begin position="87"/>
        <end position="105"/>
    </location>
</feature>
<dbReference type="RefSeq" id="WP_211290025.1">
    <property type="nucleotide sequence ID" value="NZ_PGFJ01000001.1"/>
</dbReference>
<evidence type="ECO:0000313" key="3">
    <source>
        <dbReference type="Proteomes" id="UP000242687"/>
    </source>
</evidence>
<comment type="caution">
    <text evidence="2">The sequence shown here is derived from an EMBL/GenBank/DDBJ whole genome shotgun (WGS) entry which is preliminary data.</text>
</comment>
<dbReference type="EMBL" id="PGFJ01000001">
    <property type="protein sequence ID" value="PJJ83994.1"/>
    <property type="molecule type" value="Genomic_DNA"/>
</dbReference>